<accession>A0AAD7KGH5</accession>
<keyword evidence="2" id="KW-1185">Reference proteome</keyword>
<dbReference type="EMBL" id="JARKIB010000002">
    <property type="protein sequence ID" value="KAJ7784173.1"/>
    <property type="molecule type" value="Genomic_DNA"/>
</dbReference>
<dbReference type="AlphaFoldDB" id="A0AAD7KGH5"/>
<evidence type="ECO:0000313" key="1">
    <source>
        <dbReference type="EMBL" id="KAJ7784173.1"/>
    </source>
</evidence>
<evidence type="ECO:0000313" key="2">
    <source>
        <dbReference type="Proteomes" id="UP001215598"/>
    </source>
</evidence>
<reference evidence="1" key="1">
    <citation type="submission" date="2023-03" db="EMBL/GenBank/DDBJ databases">
        <title>Massive genome expansion in bonnet fungi (Mycena s.s.) driven by repeated elements and novel gene families across ecological guilds.</title>
        <authorList>
            <consortium name="Lawrence Berkeley National Laboratory"/>
            <person name="Harder C.B."/>
            <person name="Miyauchi S."/>
            <person name="Viragh M."/>
            <person name="Kuo A."/>
            <person name="Thoen E."/>
            <person name="Andreopoulos B."/>
            <person name="Lu D."/>
            <person name="Skrede I."/>
            <person name="Drula E."/>
            <person name="Henrissat B."/>
            <person name="Morin E."/>
            <person name="Kohler A."/>
            <person name="Barry K."/>
            <person name="LaButti K."/>
            <person name="Morin E."/>
            <person name="Salamov A."/>
            <person name="Lipzen A."/>
            <person name="Mereny Z."/>
            <person name="Hegedus B."/>
            <person name="Baldrian P."/>
            <person name="Stursova M."/>
            <person name="Weitz H."/>
            <person name="Taylor A."/>
            <person name="Grigoriev I.V."/>
            <person name="Nagy L.G."/>
            <person name="Martin F."/>
            <person name="Kauserud H."/>
        </authorList>
    </citation>
    <scope>NUCLEOTIDE SEQUENCE</scope>
    <source>
        <strain evidence="1">CBHHK182m</strain>
    </source>
</reference>
<comment type="caution">
    <text evidence="1">The sequence shown here is derived from an EMBL/GenBank/DDBJ whole genome shotgun (WGS) entry which is preliminary data.</text>
</comment>
<gene>
    <name evidence="1" type="ORF">B0H16DRAFT_1296416</name>
</gene>
<proteinExistence type="predicted"/>
<dbReference type="Proteomes" id="UP001215598">
    <property type="component" value="Unassembled WGS sequence"/>
</dbReference>
<protein>
    <submittedName>
        <fullName evidence="1">Uncharacterized protein</fullName>
    </submittedName>
</protein>
<sequence length="104" mass="12220">MQTQSKIPSALVALHNFILDHDETDLDRWLGNEDALDNLRGVYRNRDINFGRLATSLNTSAAEKRRAEDTRDRLAREMFADYQQYLWDQMGQNYYDELHAEPVD</sequence>
<name>A0AAD7KGH5_9AGAR</name>
<organism evidence="1 2">
    <name type="scientific">Mycena metata</name>
    <dbReference type="NCBI Taxonomy" id="1033252"/>
    <lineage>
        <taxon>Eukaryota</taxon>
        <taxon>Fungi</taxon>
        <taxon>Dikarya</taxon>
        <taxon>Basidiomycota</taxon>
        <taxon>Agaricomycotina</taxon>
        <taxon>Agaricomycetes</taxon>
        <taxon>Agaricomycetidae</taxon>
        <taxon>Agaricales</taxon>
        <taxon>Marasmiineae</taxon>
        <taxon>Mycenaceae</taxon>
        <taxon>Mycena</taxon>
    </lineage>
</organism>